<keyword evidence="2" id="KW-0472">Membrane</keyword>
<dbReference type="AlphaFoldDB" id="A0A9P5U1E5"/>
<protein>
    <submittedName>
        <fullName evidence="4">Uncharacterized protein</fullName>
    </submittedName>
</protein>
<keyword evidence="2" id="KW-1133">Transmembrane helix</keyword>
<feature type="chain" id="PRO_5040224897" evidence="3">
    <location>
        <begin position="20"/>
        <end position="259"/>
    </location>
</feature>
<gene>
    <name evidence="4" type="ORF">BDP27DRAFT_295130</name>
</gene>
<evidence type="ECO:0000256" key="3">
    <source>
        <dbReference type="SAM" id="SignalP"/>
    </source>
</evidence>
<comment type="caution">
    <text evidence="4">The sequence shown here is derived from an EMBL/GenBank/DDBJ whole genome shotgun (WGS) entry which is preliminary data.</text>
</comment>
<reference evidence="4" key="1">
    <citation type="submission" date="2020-11" db="EMBL/GenBank/DDBJ databases">
        <authorList>
            <consortium name="DOE Joint Genome Institute"/>
            <person name="Ahrendt S."/>
            <person name="Riley R."/>
            <person name="Andreopoulos W."/>
            <person name="Labutti K."/>
            <person name="Pangilinan J."/>
            <person name="Ruiz-Duenas F.J."/>
            <person name="Barrasa J.M."/>
            <person name="Sanchez-Garcia M."/>
            <person name="Camarero S."/>
            <person name="Miyauchi S."/>
            <person name="Serrano A."/>
            <person name="Linde D."/>
            <person name="Babiker R."/>
            <person name="Drula E."/>
            <person name="Ayuso-Fernandez I."/>
            <person name="Pacheco R."/>
            <person name="Padilla G."/>
            <person name="Ferreira P."/>
            <person name="Barriuso J."/>
            <person name="Kellner H."/>
            <person name="Castanera R."/>
            <person name="Alfaro M."/>
            <person name="Ramirez L."/>
            <person name="Pisabarro A.G."/>
            <person name="Kuo A."/>
            <person name="Tritt A."/>
            <person name="Lipzen A."/>
            <person name="He G."/>
            <person name="Yan M."/>
            <person name="Ng V."/>
            <person name="Cullen D."/>
            <person name="Martin F."/>
            <person name="Rosso M.-N."/>
            <person name="Henrissat B."/>
            <person name="Hibbett D."/>
            <person name="Martinez A.T."/>
            <person name="Grigoriev I.V."/>
        </authorList>
    </citation>
    <scope>NUCLEOTIDE SEQUENCE</scope>
    <source>
        <strain evidence="4">AH 40177</strain>
    </source>
</reference>
<keyword evidence="2" id="KW-0812">Transmembrane</keyword>
<feature type="compositionally biased region" description="Low complexity" evidence="1">
    <location>
        <begin position="62"/>
        <end position="77"/>
    </location>
</feature>
<feature type="signal peptide" evidence="3">
    <location>
        <begin position="1"/>
        <end position="19"/>
    </location>
</feature>
<evidence type="ECO:0000313" key="4">
    <source>
        <dbReference type="EMBL" id="KAF9062299.1"/>
    </source>
</evidence>
<dbReference type="Proteomes" id="UP000772434">
    <property type="component" value="Unassembled WGS sequence"/>
</dbReference>
<organism evidence="4 5">
    <name type="scientific">Rhodocollybia butyracea</name>
    <dbReference type="NCBI Taxonomy" id="206335"/>
    <lineage>
        <taxon>Eukaryota</taxon>
        <taxon>Fungi</taxon>
        <taxon>Dikarya</taxon>
        <taxon>Basidiomycota</taxon>
        <taxon>Agaricomycotina</taxon>
        <taxon>Agaricomycetes</taxon>
        <taxon>Agaricomycetidae</taxon>
        <taxon>Agaricales</taxon>
        <taxon>Marasmiineae</taxon>
        <taxon>Omphalotaceae</taxon>
        <taxon>Rhodocollybia</taxon>
    </lineage>
</organism>
<evidence type="ECO:0000256" key="1">
    <source>
        <dbReference type="SAM" id="MobiDB-lite"/>
    </source>
</evidence>
<feature type="transmembrane region" description="Helical" evidence="2">
    <location>
        <begin position="109"/>
        <end position="133"/>
    </location>
</feature>
<accession>A0A9P5U1E5</accession>
<sequence>MLLPLSLLLGVLLCVNAIAQSNELQPPPFPDLESIESVFFPFFSEADSGPSRIHPASHDARSTSSTPTLSTTTTPSESLLSTLVHATSSSAKPSSPSQAPPSHISTNNILGAVIGGVIGAIVFVLILLTYLGARRRQRARTHQLEDIQNAVYPFDASNDNGITTTGRSKRMVRHPPIADTARPTQAGMRETKHAMGAIAIEEQRGTGNLLNRDVDNEGVRKEITDQIEQRVSEILERIRRVEEVMTLHPPNYESRQDSA</sequence>
<dbReference type="EMBL" id="JADNRY010000176">
    <property type="protein sequence ID" value="KAF9062299.1"/>
    <property type="molecule type" value="Genomic_DNA"/>
</dbReference>
<evidence type="ECO:0000256" key="2">
    <source>
        <dbReference type="SAM" id="Phobius"/>
    </source>
</evidence>
<keyword evidence="5" id="KW-1185">Reference proteome</keyword>
<proteinExistence type="predicted"/>
<feature type="region of interest" description="Disordered" evidence="1">
    <location>
        <begin position="50"/>
        <end position="77"/>
    </location>
</feature>
<name>A0A9P5U1E5_9AGAR</name>
<keyword evidence="3" id="KW-0732">Signal</keyword>
<evidence type="ECO:0000313" key="5">
    <source>
        <dbReference type="Proteomes" id="UP000772434"/>
    </source>
</evidence>